<dbReference type="EMBL" id="JYDT01000146">
    <property type="protein sequence ID" value="KRY83234.1"/>
    <property type="molecule type" value="Genomic_DNA"/>
</dbReference>
<name>A0A0V1FBN5_TRIPS</name>
<gene>
    <name evidence="1" type="ORF">T4D_4520</name>
</gene>
<accession>A0A0V1FBN5</accession>
<proteinExistence type="predicted"/>
<dbReference type="Proteomes" id="UP000054995">
    <property type="component" value="Unassembled WGS sequence"/>
</dbReference>
<evidence type="ECO:0000313" key="1">
    <source>
        <dbReference type="EMBL" id="KRY83234.1"/>
    </source>
</evidence>
<keyword evidence="2" id="KW-1185">Reference proteome</keyword>
<dbReference type="AlphaFoldDB" id="A0A0V1FBN5"/>
<protein>
    <submittedName>
        <fullName evidence="1">Uncharacterized protein</fullName>
    </submittedName>
</protein>
<sequence>MFSWHYLSVALCAMEKATVLYSGNARLERNYLQNWNFDYAIRQVANNVNGQIFTKNRHPIEDLRGIATEIASSFIRQLLTDVEQPMREMWTKESGQLYSCPEFGDYPIVVPDCAFLEIYQKK</sequence>
<comment type="caution">
    <text evidence="1">The sequence shown here is derived from an EMBL/GenBank/DDBJ whole genome shotgun (WGS) entry which is preliminary data.</text>
</comment>
<reference evidence="1 2" key="1">
    <citation type="submission" date="2015-01" db="EMBL/GenBank/DDBJ databases">
        <title>Evolution of Trichinella species and genotypes.</title>
        <authorList>
            <person name="Korhonen P.K."/>
            <person name="Edoardo P."/>
            <person name="Giuseppe L.R."/>
            <person name="Gasser R.B."/>
        </authorList>
    </citation>
    <scope>NUCLEOTIDE SEQUENCE [LARGE SCALE GENOMIC DNA]</scope>
    <source>
        <strain evidence="1">ISS470</strain>
    </source>
</reference>
<organism evidence="1 2">
    <name type="scientific">Trichinella pseudospiralis</name>
    <name type="common">Parasitic roundworm</name>
    <dbReference type="NCBI Taxonomy" id="6337"/>
    <lineage>
        <taxon>Eukaryota</taxon>
        <taxon>Metazoa</taxon>
        <taxon>Ecdysozoa</taxon>
        <taxon>Nematoda</taxon>
        <taxon>Enoplea</taxon>
        <taxon>Dorylaimia</taxon>
        <taxon>Trichinellida</taxon>
        <taxon>Trichinellidae</taxon>
        <taxon>Trichinella</taxon>
    </lineage>
</organism>
<evidence type="ECO:0000313" key="2">
    <source>
        <dbReference type="Proteomes" id="UP000054995"/>
    </source>
</evidence>